<dbReference type="InterPro" id="IPR001849">
    <property type="entry name" value="PH_domain"/>
</dbReference>
<dbReference type="InParanoid" id="A0A4S2MWE9"/>
<dbReference type="GO" id="GO:0005085">
    <property type="term" value="F:guanyl-nucleotide exchange factor activity"/>
    <property type="evidence" value="ECO:0007669"/>
    <property type="project" value="UniProtKB-KW"/>
</dbReference>
<feature type="compositionally biased region" description="Pro residues" evidence="3">
    <location>
        <begin position="1456"/>
        <end position="1466"/>
    </location>
</feature>
<dbReference type="Pfam" id="PF00169">
    <property type="entry name" value="PH"/>
    <property type="match status" value="1"/>
</dbReference>
<dbReference type="SUPFAM" id="SSF48350">
    <property type="entry name" value="GTPase activation domain, GAP"/>
    <property type="match status" value="1"/>
</dbReference>
<dbReference type="Proteomes" id="UP000298138">
    <property type="component" value="Unassembled WGS sequence"/>
</dbReference>
<dbReference type="SUPFAM" id="SSF48366">
    <property type="entry name" value="Ras GEF"/>
    <property type="match status" value="2"/>
</dbReference>
<keyword evidence="1" id="KW-0343">GTPase activation</keyword>
<dbReference type="InterPro" id="IPR036964">
    <property type="entry name" value="RASGEF_cat_dom_sf"/>
</dbReference>
<dbReference type="PANTHER" id="PTHR23176:SF129">
    <property type="entry name" value="RHO GTPASE ACTIVATING PROTEIN AT 16F, ISOFORM E-RELATED"/>
    <property type="match status" value="1"/>
</dbReference>
<dbReference type="Gene3D" id="1.10.555.10">
    <property type="entry name" value="Rho GTPase activation protein"/>
    <property type="match status" value="1"/>
</dbReference>
<evidence type="ECO:0000259" key="6">
    <source>
        <dbReference type="PROSITE" id="PS50238"/>
    </source>
</evidence>
<dbReference type="CDD" id="cd06224">
    <property type="entry name" value="REM"/>
    <property type="match status" value="1"/>
</dbReference>
<feature type="region of interest" description="Disordered" evidence="3">
    <location>
        <begin position="1770"/>
        <end position="1822"/>
    </location>
</feature>
<feature type="region of interest" description="Disordered" evidence="3">
    <location>
        <begin position="1452"/>
        <end position="1479"/>
    </location>
</feature>
<dbReference type="GO" id="GO:0005096">
    <property type="term" value="F:GTPase activator activity"/>
    <property type="evidence" value="ECO:0007669"/>
    <property type="project" value="UniProtKB-KW"/>
</dbReference>
<feature type="domain" description="Ras-GEF" evidence="4">
    <location>
        <begin position="406"/>
        <end position="664"/>
    </location>
</feature>
<dbReference type="InterPro" id="IPR008936">
    <property type="entry name" value="Rho_GTPase_activation_prot"/>
</dbReference>
<dbReference type="STRING" id="341454.A0A4S2MWE9"/>
<dbReference type="InterPro" id="IPR001895">
    <property type="entry name" value="RASGEF_cat_dom"/>
</dbReference>
<dbReference type="SMART" id="SM00324">
    <property type="entry name" value="RhoGAP"/>
    <property type="match status" value="1"/>
</dbReference>
<dbReference type="InterPro" id="IPR050729">
    <property type="entry name" value="Rho-GAP"/>
</dbReference>
<dbReference type="GO" id="GO:0005938">
    <property type="term" value="C:cell cortex"/>
    <property type="evidence" value="ECO:0007669"/>
    <property type="project" value="UniProtKB-ARBA"/>
</dbReference>
<feature type="region of interest" description="Disordered" evidence="3">
    <location>
        <begin position="712"/>
        <end position="763"/>
    </location>
</feature>
<dbReference type="PROSITE" id="PS50238">
    <property type="entry name" value="RHOGAP"/>
    <property type="match status" value="1"/>
</dbReference>
<feature type="domain" description="Rho-GAP" evidence="6">
    <location>
        <begin position="1567"/>
        <end position="1756"/>
    </location>
</feature>
<evidence type="ECO:0000256" key="1">
    <source>
        <dbReference type="ARBA" id="ARBA00022468"/>
    </source>
</evidence>
<dbReference type="GO" id="GO:0007264">
    <property type="term" value="P:small GTPase-mediated signal transduction"/>
    <property type="evidence" value="ECO:0007669"/>
    <property type="project" value="InterPro"/>
</dbReference>
<reference evidence="7 8" key="1">
    <citation type="submission" date="2019-04" db="EMBL/GenBank/DDBJ databases">
        <title>Comparative genomics and transcriptomics to analyze fruiting body development in filamentous ascomycetes.</title>
        <authorList>
            <consortium name="DOE Joint Genome Institute"/>
            <person name="Lutkenhaus R."/>
            <person name="Traeger S."/>
            <person name="Breuer J."/>
            <person name="Kuo A."/>
            <person name="Lipzen A."/>
            <person name="Pangilinan J."/>
            <person name="Dilworth D."/>
            <person name="Sandor L."/>
            <person name="Poggeler S."/>
            <person name="Barry K."/>
            <person name="Grigoriev I.V."/>
            <person name="Nowrousian M."/>
        </authorList>
    </citation>
    <scope>NUCLEOTIDE SEQUENCE [LARGE SCALE GENOMIC DNA]</scope>
    <source>
        <strain evidence="7 8">CBS 389.68</strain>
    </source>
</reference>
<protein>
    <recommendedName>
        <fullName evidence="9">Rho GTPase activation protein</fullName>
    </recommendedName>
</protein>
<dbReference type="Gene3D" id="2.30.29.30">
    <property type="entry name" value="Pleckstrin-homology domain (PH domain)/Phosphotyrosine-binding domain (PTB)"/>
    <property type="match status" value="1"/>
</dbReference>
<dbReference type="PROSITE" id="PS50009">
    <property type="entry name" value="RASGEF_CAT"/>
    <property type="match status" value="1"/>
</dbReference>
<evidence type="ECO:0000313" key="8">
    <source>
        <dbReference type="Proteomes" id="UP000298138"/>
    </source>
</evidence>
<keyword evidence="2" id="KW-0344">Guanine-nucleotide releasing factor</keyword>
<dbReference type="EMBL" id="ML220122">
    <property type="protein sequence ID" value="TGZ80950.1"/>
    <property type="molecule type" value="Genomic_DNA"/>
</dbReference>
<dbReference type="CDD" id="cd00159">
    <property type="entry name" value="RhoGAP"/>
    <property type="match status" value="1"/>
</dbReference>
<dbReference type="Gene3D" id="1.10.840.10">
    <property type="entry name" value="Ras guanine-nucleotide exchange factors catalytic domain"/>
    <property type="match status" value="2"/>
</dbReference>
<dbReference type="InterPro" id="IPR000198">
    <property type="entry name" value="RhoGAP_dom"/>
</dbReference>
<dbReference type="PROSITE" id="PS50212">
    <property type="entry name" value="RASGEF_NTER"/>
    <property type="match status" value="1"/>
</dbReference>
<dbReference type="PANTHER" id="PTHR23176">
    <property type="entry name" value="RHO/RAC/CDC GTPASE-ACTIVATING PROTEIN"/>
    <property type="match status" value="1"/>
</dbReference>
<dbReference type="InterPro" id="IPR023578">
    <property type="entry name" value="Ras_GEF_dom_sf"/>
</dbReference>
<sequence length="1822" mass="203833">MASQPDAGKAAGPQSYRKAPHSLTTGFFGKARKAGDGSRSPIQASPTVSFWGPPQKSYDAVGELPDRQNHQPEPVFIPPSPRESSTKSKKLAPHTFNSHYRSISRSMNDLGSIFSRGRSSPPQYREQGFIRPPTGNSAYLDPQKSVPESPHSRHSDASTVPAISIGHHTEVTSRPQPMHEGWLNVIDGASKKGPVADSWKLYQGIINDQTLLLHKPPPSVPIRAFAIDPNNPPTPRPQSAPATAAQTFNASSLQHKSTARHPDLKVADDGTVVGGTVEALCHELMFTKDSDFVRMAVRLLSAWTGPETALSVLLELSGLQDLSARIYEIVQEISEHTPGLLLDPGCYNCARLLVEKGIGSRNPEYARKSRNALETAQARLQSSLQDATGDNPGHFEFHVEDILETPPADFASQVYFYHRRYFLSWNPKIDVSLLLQSPHLPPPSHRNPLIFSSSSLHFLSELVMNQVLTGDSVLSADRRATLISHWIFISRYLYDLGDLAGYIAVVIALLSPPVIRLKETWSLVRQEVRRDILDGGCQIIRKLERRRLQTGAQDTCEPYVFTADSRLDQSRIPYFGDLLHCMDDAYSERTTNINYKAMVDGLGQITSSLERWASIWGSCDKLTHDIQPDDRIQAYFEQLNRQNHNPPSTCDTSLFEKSLACEPSHTGLYVQSHYHQQVPLSTGANIPLLFTEVQNAFSLFDRSDTLAIAGTHRKTPSTGLGAVPQDATMANHASDPSFRPSSSDGSNLPLRRTRSFPPSTISSHTTGYNELDFTTRERSAVLHGGDDKMLRAIRDVAGVGQQLFHSKDGELVVKSIIDETQSRPASIIIEITSQRLSTNSRRQSEALGESASKRNSRAGEKLESVLVVVPKGGTLERLVDILVLGVEEFSKRMIPSGRNGTALSPSLLRMDRDVFNMTFFATFRSYCSPVVLIDYLKKRLMGAKTAASSVGNVGQDVVFPDWSQWTDKTGDKIKMVNWSLVANIHTGILNAINTWLSEFFDDFYCDQFLGEAFLSFLGSVGSEIKQWDQITTENPHLRPEAAHIKELWNNINDTYSKLAYRPRWFKTASLGDATVRLRIPMSSDSASIADFINVLDHRSREHFNSIKLVDWMLAFEVLETQSAEPLGFFVPKLSLISQEDDEPIQSIFTLLSNLRRRNTTLPISDSLAKPFRDLLALQTNMVNWMLAQVVDTRLSVHERAQRIATLLQVLAVVRGRMSGMAFYDKTEASGCRQVPSFVGNVISAALVRPECRIYNHAWQLAIKYLHGSVSNYDTLEQVIPRWGEDTSDTSSPMTPCVGWMLERLLEIVCHVPNMVVENERLINFDKRRYVYNFINNFTNLAVEPRGQRLISLPLVELPDYRRLRDCAAREMQQQRQPRIKLFQRLISQEQEKLRRDAKQRELLERQQKMQHRQEIRRQQLPAIKTDLSEKKAGKRLGVNTILKHVRPISMAFTGNWPPPQQSPRPAGPSELPPIRSIEPSRKPAITVDLKKCISVQLPRDARDRYCWKLVTETGNVFLLQAPTEDGLDEWIKVIETVRGQRAYQSMDSVEALNDTSTSKVTRKTFGVRLEDLCARDGVEVPVVVEALLREIEARGMSEPGIYRIAGSLSSVQALKAALDSGQPVSFDDDRWYDINVVAGTFKAFMRELPERPISPPVLSRLLEVVQNVPDDDDKVPLYRDIVADLPPVSYNFLRRIYQHFEMVASNERVNRMTKVNLAIVFGPGLGDNASTLGLSQNLGDYQQIVRLFIGHVDTIFPRRDFLPADTAHAVDASPDEQSPSPDSLLAPEGRSPSGVDSPRSPFAPRKSLEEFRGVVSQSAAIG</sequence>
<gene>
    <name evidence="7" type="ORF">EX30DRAFT_341263</name>
</gene>
<dbReference type="Pfam" id="PF00618">
    <property type="entry name" value="RasGEF_N"/>
    <property type="match status" value="1"/>
</dbReference>
<dbReference type="Pfam" id="PF00617">
    <property type="entry name" value="RasGEF"/>
    <property type="match status" value="1"/>
</dbReference>
<dbReference type="CDD" id="cd00821">
    <property type="entry name" value="PH"/>
    <property type="match status" value="1"/>
</dbReference>
<evidence type="ECO:0000256" key="2">
    <source>
        <dbReference type="PROSITE-ProRule" id="PRU00168"/>
    </source>
</evidence>
<evidence type="ECO:0000256" key="3">
    <source>
        <dbReference type="SAM" id="MobiDB-lite"/>
    </source>
</evidence>
<evidence type="ECO:0000313" key="7">
    <source>
        <dbReference type="EMBL" id="TGZ80950.1"/>
    </source>
</evidence>
<organism evidence="7 8">
    <name type="scientific">Ascodesmis nigricans</name>
    <dbReference type="NCBI Taxonomy" id="341454"/>
    <lineage>
        <taxon>Eukaryota</taxon>
        <taxon>Fungi</taxon>
        <taxon>Dikarya</taxon>
        <taxon>Ascomycota</taxon>
        <taxon>Pezizomycotina</taxon>
        <taxon>Pezizomycetes</taxon>
        <taxon>Pezizales</taxon>
        <taxon>Ascodesmidaceae</taxon>
        <taxon>Ascodesmis</taxon>
    </lineage>
</organism>
<proteinExistence type="predicted"/>
<dbReference type="InterPro" id="IPR011993">
    <property type="entry name" value="PH-like_dom_sf"/>
</dbReference>
<feature type="region of interest" description="Disordered" evidence="3">
    <location>
        <begin position="111"/>
        <end position="158"/>
    </location>
</feature>
<dbReference type="Gene3D" id="1.20.870.10">
    <property type="entry name" value="Son of sevenless (SoS) protein Chain: S domain 1"/>
    <property type="match status" value="1"/>
</dbReference>
<evidence type="ECO:0000259" key="4">
    <source>
        <dbReference type="PROSITE" id="PS50009"/>
    </source>
</evidence>
<dbReference type="InterPro" id="IPR000651">
    <property type="entry name" value="Ras-like_Gua-exchang_fac_N"/>
</dbReference>
<dbReference type="SUPFAM" id="SSF50729">
    <property type="entry name" value="PH domain-like"/>
    <property type="match status" value="1"/>
</dbReference>
<dbReference type="FunCoup" id="A0A4S2MWE9">
    <property type="interactions" value="522"/>
</dbReference>
<dbReference type="Pfam" id="PF00620">
    <property type="entry name" value="RhoGAP"/>
    <property type="match status" value="1"/>
</dbReference>
<accession>A0A4S2MWE9</accession>
<evidence type="ECO:0000259" key="5">
    <source>
        <dbReference type="PROSITE" id="PS50212"/>
    </source>
</evidence>
<feature type="domain" description="N-terminal Ras-GEF" evidence="5">
    <location>
        <begin position="866"/>
        <end position="1042"/>
    </location>
</feature>
<evidence type="ECO:0008006" key="9">
    <source>
        <dbReference type="Google" id="ProtNLM"/>
    </source>
</evidence>
<dbReference type="OrthoDB" id="79452at2759"/>
<name>A0A4S2MWE9_9PEZI</name>
<feature type="region of interest" description="Disordered" evidence="3">
    <location>
        <begin position="1"/>
        <end position="99"/>
    </location>
</feature>
<dbReference type="SMART" id="SM00147">
    <property type="entry name" value="RasGEF"/>
    <property type="match status" value="1"/>
</dbReference>
<keyword evidence="8" id="KW-1185">Reference proteome</keyword>